<organism evidence="1 2">
    <name type="scientific">Arthrobacter echini</name>
    <dbReference type="NCBI Taxonomy" id="1529066"/>
    <lineage>
        <taxon>Bacteria</taxon>
        <taxon>Bacillati</taxon>
        <taxon>Actinomycetota</taxon>
        <taxon>Actinomycetes</taxon>
        <taxon>Micrococcales</taxon>
        <taxon>Micrococcaceae</taxon>
        <taxon>Arthrobacter</taxon>
    </lineage>
</organism>
<dbReference type="InterPro" id="IPR046193">
    <property type="entry name" value="DUF6221"/>
</dbReference>
<dbReference type="OrthoDB" id="4290974at2"/>
<dbReference type="EMBL" id="SSWH01000010">
    <property type="protein sequence ID" value="THJ65661.1"/>
    <property type="molecule type" value="Genomic_DNA"/>
</dbReference>
<comment type="caution">
    <text evidence="1">The sequence shown here is derived from an EMBL/GenBank/DDBJ whole genome shotgun (WGS) entry which is preliminary data.</text>
</comment>
<dbReference type="Pfam" id="PF19730">
    <property type="entry name" value="DUF6221"/>
    <property type="match status" value="1"/>
</dbReference>
<dbReference type="RefSeq" id="WP_136455130.1">
    <property type="nucleotide sequence ID" value="NZ_SSWH01000010.1"/>
</dbReference>
<dbReference type="AlphaFoldDB" id="A0A4S5E2L7"/>
<dbReference type="Proteomes" id="UP000305233">
    <property type="component" value="Unassembled WGS sequence"/>
</dbReference>
<proteinExistence type="predicted"/>
<name>A0A4S5E2L7_9MICC</name>
<reference evidence="1 2" key="1">
    <citation type="submission" date="2019-04" db="EMBL/GenBank/DDBJ databases">
        <authorList>
            <person name="Liu Q."/>
            <person name="Xin Y.-H."/>
        </authorList>
    </citation>
    <scope>NUCLEOTIDE SEQUENCE [LARGE SCALE GENOMIC DNA]</scope>
    <source>
        <strain evidence="1 2">AM23</strain>
    </source>
</reference>
<evidence type="ECO:0000313" key="2">
    <source>
        <dbReference type="Proteomes" id="UP000305233"/>
    </source>
</evidence>
<protein>
    <submittedName>
        <fullName evidence="1">Uncharacterized protein</fullName>
    </submittedName>
</protein>
<sequence>MDQADRIGWMGEPGSAGEVDPMDELAAFILARVTHDLKVLAGAGVMPAQVGERLLTECEVKRHLVARVQSIDWAYAPAGNQDYRGKIPELLALPWAAHPAYNPDWAP</sequence>
<evidence type="ECO:0000313" key="1">
    <source>
        <dbReference type="EMBL" id="THJ65661.1"/>
    </source>
</evidence>
<accession>A0A4S5E2L7</accession>
<keyword evidence="2" id="KW-1185">Reference proteome</keyword>
<gene>
    <name evidence="1" type="ORF">E8P82_11880</name>
</gene>